<evidence type="ECO:0000256" key="2">
    <source>
        <dbReference type="SAM" id="Phobius"/>
    </source>
</evidence>
<dbReference type="PANTHER" id="PTHR10963">
    <property type="entry name" value="GLYCOSYL HYDROLASE-RELATED"/>
    <property type="match status" value="1"/>
</dbReference>
<dbReference type="EMBL" id="VUJV01000001">
    <property type="protein sequence ID" value="KAA1420798.1"/>
    <property type="molecule type" value="Genomic_DNA"/>
</dbReference>
<keyword evidence="2" id="KW-1133">Transmembrane helix</keyword>
<dbReference type="GO" id="GO:0005975">
    <property type="term" value="P:carbohydrate metabolic process"/>
    <property type="evidence" value="ECO:0007669"/>
    <property type="project" value="InterPro"/>
</dbReference>
<dbReference type="SUPFAM" id="SSF49899">
    <property type="entry name" value="Concanavalin A-like lectins/glucanases"/>
    <property type="match status" value="1"/>
</dbReference>
<keyword evidence="2" id="KW-0472">Membrane</keyword>
<keyword evidence="5" id="KW-1185">Reference proteome</keyword>
<keyword evidence="4" id="KW-0378">Hydrolase</keyword>
<accession>A0A5B1LKY7</accession>
<dbReference type="GO" id="GO:0004553">
    <property type="term" value="F:hydrolase activity, hydrolyzing O-glycosyl compounds"/>
    <property type="evidence" value="ECO:0007669"/>
    <property type="project" value="InterPro"/>
</dbReference>
<evidence type="ECO:0000259" key="3">
    <source>
        <dbReference type="PROSITE" id="PS51762"/>
    </source>
</evidence>
<sequence>MSDEPDAPVEARPRRRAVAVAVAVVLVLIVVAALVVLRAEDEEPPPPPAADACGPLLTKPSGETWECTFVDAFDGSALDAEKWITQDTSRTGFKSALTCYRGDDNVAVADGELVLEARDVGAPMNCDNPYGAFRTRYTGGIIGTRTHFSQTYGRFEVRAKFPPASQPGLHGGFWMYPEAMTYGKWPASGEIDVAEWWSNDPTLVLPTLHYNGRNPHADSGWGCRVDDVTEFHTYAAEWFESVIRFLIDGQICFVRRWLPTAPQVAPQPFDKPFSLILNMGVGTATGTNAVSPATPLPAAFTVDYVKAWQ</sequence>
<name>A0A5B1LKY7_9ACTN</name>
<feature type="domain" description="GH16" evidence="3">
    <location>
        <begin position="40"/>
        <end position="309"/>
    </location>
</feature>
<dbReference type="InterPro" id="IPR013320">
    <property type="entry name" value="ConA-like_dom_sf"/>
</dbReference>
<dbReference type="InterPro" id="IPR050546">
    <property type="entry name" value="Glycosyl_Hydrlase_16"/>
</dbReference>
<dbReference type="InterPro" id="IPR000757">
    <property type="entry name" value="Beta-glucanase-like"/>
</dbReference>
<keyword evidence="2" id="KW-0812">Transmembrane</keyword>
<gene>
    <name evidence="4" type="ORF">F0U44_00120</name>
</gene>
<evidence type="ECO:0000313" key="4">
    <source>
        <dbReference type="EMBL" id="KAA1420798.1"/>
    </source>
</evidence>
<comment type="caution">
    <text evidence="4">The sequence shown here is derived from an EMBL/GenBank/DDBJ whole genome shotgun (WGS) entry which is preliminary data.</text>
</comment>
<dbReference type="CDD" id="cd08023">
    <property type="entry name" value="GH16_laminarinase_like"/>
    <property type="match status" value="1"/>
</dbReference>
<dbReference type="RefSeq" id="WP_149726258.1">
    <property type="nucleotide sequence ID" value="NZ_VUJV01000001.1"/>
</dbReference>
<protein>
    <submittedName>
        <fullName evidence="4">Glycoside hydrolase family 16 protein</fullName>
    </submittedName>
</protein>
<comment type="similarity">
    <text evidence="1">Belongs to the glycosyl hydrolase 16 family.</text>
</comment>
<dbReference type="Gene3D" id="2.60.120.200">
    <property type="match status" value="1"/>
</dbReference>
<reference evidence="4 5" key="2">
    <citation type="submission" date="2019-09" db="EMBL/GenBank/DDBJ databases">
        <authorList>
            <person name="Jin C."/>
        </authorList>
    </citation>
    <scope>NUCLEOTIDE SEQUENCE [LARGE SCALE GENOMIC DNA]</scope>
    <source>
        <strain evidence="4 5">BN130099</strain>
    </source>
</reference>
<dbReference type="Pfam" id="PF00722">
    <property type="entry name" value="Glyco_hydro_16"/>
    <property type="match status" value="1"/>
</dbReference>
<dbReference type="AlphaFoldDB" id="A0A5B1LKY7"/>
<evidence type="ECO:0000256" key="1">
    <source>
        <dbReference type="ARBA" id="ARBA00006865"/>
    </source>
</evidence>
<dbReference type="PANTHER" id="PTHR10963:SF55">
    <property type="entry name" value="GLYCOSIDE HYDROLASE FAMILY 16 PROTEIN"/>
    <property type="match status" value="1"/>
</dbReference>
<feature type="transmembrane region" description="Helical" evidence="2">
    <location>
        <begin position="17"/>
        <end position="37"/>
    </location>
</feature>
<proteinExistence type="inferred from homology"/>
<dbReference type="Proteomes" id="UP000325003">
    <property type="component" value="Unassembled WGS sequence"/>
</dbReference>
<reference evidence="4 5" key="1">
    <citation type="submission" date="2019-09" db="EMBL/GenBank/DDBJ databases">
        <title>Nocardioides panacisoli sp. nov., isolated from the soil of a ginseng field.</title>
        <authorList>
            <person name="Cho C."/>
        </authorList>
    </citation>
    <scope>NUCLEOTIDE SEQUENCE [LARGE SCALE GENOMIC DNA]</scope>
    <source>
        <strain evidence="4 5">BN130099</strain>
    </source>
</reference>
<dbReference type="PROSITE" id="PS51762">
    <property type="entry name" value="GH16_2"/>
    <property type="match status" value="1"/>
</dbReference>
<organism evidence="4 5">
    <name type="scientific">Nocardioides humilatus</name>
    <dbReference type="NCBI Taxonomy" id="2607660"/>
    <lineage>
        <taxon>Bacteria</taxon>
        <taxon>Bacillati</taxon>
        <taxon>Actinomycetota</taxon>
        <taxon>Actinomycetes</taxon>
        <taxon>Propionibacteriales</taxon>
        <taxon>Nocardioidaceae</taxon>
        <taxon>Nocardioides</taxon>
    </lineage>
</organism>
<evidence type="ECO:0000313" key="5">
    <source>
        <dbReference type="Proteomes" id="UP000325003"/>
    </source>
</evidence>